<organism evidence="1 2">
    <name type="scientific">Helianthus annuus</name>
    <name type="common">Common sunflower</name>
    <dbReference type="NCBI Taxonomy" id="4232"/>
    <lineage>
        <taxon>Eukaryota</taxon>
        <taxon>Viridiplantae</taxon>
        <taxon>Streptophyta</taxon>
        <taxon>Embryophyta</taxon>
        <taxon>Tracheophyta</taxon>
        <taxon>Spermatophyta</taxon>
        <taxon>Magnoliopsida</taxon>
        <taxon>eudicotyledons</taxon>
        <taxon>Gunneridae</taxon>
        <taxon>Pentapetalae</taxon>
        <taxon>asterids</taxon>
        <taxon>campanulids</taxon>
        <taxon>Asterales</taxon>
        <taxon>Asteraceae</taxon>
        <taxon>Asteroideae</taxon>
        <taxon>Heliantheae alliance</taxon>
        <taxon>Heliantheae</taxon>
        <taxon>Helianthus</taxon>
    </lineage>
</organism>
<evidence type="ECO:0000313" key="1">
    <source>
        <dbReference type="EMBL" id="KAF5784037.1"/>
    </source>
</evidence>
<sequence length="98" mass="11614">MLETTIDVTKREGLTHILIGPTISLIIYLQPGSYWKQHLYSSRGSHWKQSLYSYRVEIRLSTSYPPQTLPLLCYWWDLLSMMMTTIYLPWTKIRVCPC</sequence>
<keyword evidence="2" id="KW-1185">Reference proteome</keyword>
<proteinExistence type="predicted"/>
<evidence type="ECO:0000313" key="2">
    <source>
        <dbReference type="Proteomes" id="UP000215914"/>
    </source>
</evidence>
<gene>
    <name evidence="1" type="ORF">HanXRQr2_Chr11g0514911</name>
</gene>
<name>A0A9K3HT42_HELAN</name>
<dbReference type="Gramene" id="mRNA:HanXRQr2_Chr11g0514911">
    <property type="protein sequence ID" value="CDS:HanXRQr2_Chr11g0514911.1"/>
    <property type="gene ID" value="HanXRQr2_Chr11g0514911"/>
</dbReference>
<dbReference type="AlphaFoldDB" id="A0A9K3HT42"/>
<dbReference type="Proteomes" id="UP000215914">
    <property type="component" value="Unassembled WGS sequence"/>
</dbReference>
<accession>A0A9K3HT42</accession>
<protein>
    <submittedName>
        <fullName evidence="1">Uncharacterized protein</fullName>
    </submittedName>
</protein>
<dbReference type="EMBL" id="MNCJ02000326">
    <property type="protein sequence ID" value="KAF5784037.1"/>
    <property type="molecule type" value="Genomic_DNA"/>
</dbReference>
<reference evidence="1" key="1">
    <citation type="journal article" date="2017" name="Nature">
        <title>The sunflower genome provides insights into oil metabolism, flowering and Asterid evolution.</title>
        <authorList>
            <person name="Badouin H."/>
            <person name="Gouzy J."/>
            <person name="Grassa C.J."/>
            <person name="Murat F."/>
            <person name="Staton S.E."/>
            <person name="Cottret L."/>
            <person name="Lelandais-Briere C."/>
            <person name="Owens G.L."/>
            <person name="Carrere S."/>
            <person name="Mayjonade B."/>
            <person name="Legrand L."/>
            <person name="Gill N."/>
            <person name="Kane N.C."/>
            <person name="Bowers J.E."/>
            <person name="Hubner S."/>
            <person name="Bellec A."/>
            <person name="Berard A."/>
            <person name="Berges H."/>
            <person name="Blanchet N."/>
            <person name="Boniface M.C."/>
            <person name="Brunel D."/>
            <person name="Catrice O."/>
            <person name="Chaidir N."/>
            <person name="Claudel C."/>
            <person name="Donnadieu C."/>
            <person name="Faraut T."/>
            <person name="Fievet G."/>
            <person name="Helmstetter N."/>
            <person name="King M."/>
            <person name="Knapp S.J."/>
            <person name="Lai Z."/>
            <person name="Le Paslier M.C."/>
            <person name="Lippi Y."/>
            <person name="Lorenzon L."/>
            <person name="Mandel J.R."/>
            <person name="Marage G."/>
            <person name="Marchand G."/>
            <person name="Marquand E."/>
            <person name="Bret-Mestries E."/>
            <person name="Morien E."/>
            <person name="Nambeesan S."/>
            <person name="Nguyen T."/>
            <person name="Pegot-Espagnet P."/>
            <person name="Pouilly N."/>
            <person name="Raftis F."/>
            <person name="Sallet E."/>
            <person name="Schiex T."/>
            <person name="Thomas J."/>
            <person name="Vandecasteele C."/>
            <person name="Vares D."/>
            <person name="Vear F."/>
            <person name="Vautrin S."/>
            <person name="Crespi M."/>
            <person name="Mangin B."/>
            <person name="Burke J.M."/>
            <person name="Salse J."/>
            <person name="Munos S."/>
            <person name="Vincourt P."/>
            <person name="Rieseberg L.H."/>
            <person name="Langlade N.B."/>
        </authorList>
    </citation>
    <scope>NUCLEOTIDE SEQUENCE</scope>
    <source>
        <tissue evidence="1">Leaves</tissue>
    </source>
</reference>
<reference evidence="1" key="2">
    <citation type="submission" date="2020-06" db="EMBL/GenBank/DDBJ databases">
        <title>Helianthus annuus Genome sequencing and assembly Release 2.</title>
        <authorList>
            <person name="Gouzy J."/>
            <person name="Langlade N."/>
            <person name="Munos S."/>
        </authorList>
    </citation>
    <scope>NUCLEOTIDE SEQUENCE</scope>
    <source>
        <tissue evidence="1">Leaves</tissue>
    </source>
</reference>
<comment type="caution">
    <text evidence="1">The sequence shown here is derived from an EMBL/GenBank/DDBJ whole genome shotgun (WGS) entry which is preliminary data.</text>
</comment>